<dbReference type="RefSeq" id="WP_285576443.1">
    <property type="nucleotide sequence ID" value="NZ_BSTK01000008.1"/>
</dbReference>
<accession>A0A9W6W1G9</accession>
<keyword evidence="1" id="KW-0472">Membrane</keyword>
<evidence type="ECO:0000259" key="2">
    <source>
        <dbReference type="Pfam" id="PF02517"/>
    </source>
</evidence>
<dbReference type="Proteomes" id="UP001165074">
    <property type="component" value="Unassembled WGS sequence"/>
</dbReference>
<dbReference type="Pfam" id="PF02517">
    <property type="entry name" value="Rce1-like"/>
    <property type="match status" value="1"/>
</dbReference>
<name>A0A9W6W1G9_9ACTN</name>
<feature type="transmembrane region" description="Helical" evidence="1">
    <location>
        <begin position="237"/>
        <end position="260"/>
    </location>
</feature>
<dbReference type="PANTHER" id="PTHR35797">
    <property type="entry name" value="PROTEASE-RELATED"/>
    <property type="match status" value="1"/>
</dbReference>
<protein>
    <submittedName>
        <fullName evidence="3">Abortive infection protein</fullName>
    </submittedName>
</protein>
<dbReference type="PANTHER" id="PTHR35797:SF1">
    <property type="entry name" value="PROTEASE"/>
    <property type="match status" value="1"/>
</dbReference>
<comment type="caution">
    <text evidence="3">The sequence shown here is derived from an EMBL/GenBank/DDBJ whole genome shotgun (WGS) entry which is preliminary data.</text>
</comment>
<dbReference type="InterPro" id="IPR003675">
    <property type="entry name" value="Rce1/LyrA-like_dom"/>
</dbReference>
<dbReference type="EMBL" id="BSTK01000008">
    <property type="protein sequence ID" value="GLY87399.1"/>
    <property type="molecule type" value="Genomic_DNA"/>
</dbReference>
<dbReference type="InterPro" id="IPR042150">
    <property type="entry name" value="MmRce1-like"/>
</dbReference>
<feature type="transmembrane region" description="Helical" evidence="1">
    <location>
        <begin position="7"/>
        <end position="31"/>
    </location>
</feature>
<feature type="domain" description="CAAX prenyl protease 2/Lysostaphin resistance protein A-like" evidence="2">
    <location>
        <begin position="119"/>
        <end position="224"/>
    </location>
</feature>
<evidence type="ECO:0000313" key="3">
    <source>
        <dbReference type="EMBL" id="GLY87399.1"/>
    </source>
</evidence>
<keyword evidence="1" id="KW-0812">Transmembrane</keyword>
<gene>
    <name evidence="3" type="ORF">Airi02_053280</name>
</gene>
<reference evidence="3" key="1">
    <citation type="submission" date="2023-03" db="EMBL/GenBank/DDBJ databases">
        <title>Actinoallomurus iriomotensis NBRC 103684.</title>
        <authorList>
            <person name="Ichikawa N."/>
            <person name="Sato H."/>
            <person name="Tonouchi N."/>
        </authorList>
    </citation>
    <scope>NUCLEOTIDE SEQUENCE</scope>
    <source>
        <strain evidence="3">NBRC 103684</strain>
    </source>
</reference>
<dbReference type="GO" id="GO:0004175">
    <property type="term" value="F:endopeptidase activity"/>
    <property type="evidence" value="ECO:0007669"/>
    <property type="project" value="UniProtKB-ARBA"/>
</dbReference>
<organism evidence="3 4">
    <name type="scientific">Actinoallomurus iriomotensis</name>
    <dbReference type="NCBI Taxonomy" id="478107"/>
    <lineage>
        <taxon>Bacteria</taxon>
        <taxon>Bacillati</taxon>
        <taxon>Actinomycetota</taxon>
        <taxon>Actinomycetes</taxon>
        <taxon>Streptosporangiales</taxon>
        <taxon>Thermomonosporaceae</taxon>
        <taxon>Actinoallomurus</taxon>
    </lineage>
</organism>
<sequence>MEKRTGVLAYLLISFGLSWGYLFTARLWLGLSLVNPLVQLPMGFAPAVAAVVVRRWVTGEGFRDAGLAVRLRRGWSSYLLAWVGPLPFVAAAVTVAALLGLWKPDLTPLGASGLPEWATPLLLMVAVVPLTPVYWGEEFGWTSYLRPRLFAGRPVPSVAATGLIWAVWHYPLAFLGYIHFGDVVLGLAVWTMSFMFQEVVLAWLWARSGSVWAPSLAHAGNNMVLSLLTGELLSKDGLGATATTLLMALPIGAVAAWILLTGRLGTGRRAAPRPAEYAYR</sequence>
<evidence type="ECO:0000313" key="4">
    <source>
        <dbReference type="Proteomes" id="UP001165074"/>
    </source>
</evidence>
<keyword evidence="1" id="KW-1133">Transmembrane helix</keyword>
<evidence type="ECO:0000256" key="1">
    <source>
        <dbReference type="SAM" id="Phobius"/>
    </source>
</evidence>
<keyword evidence="4" id="KW-1185">Reference proteome</keyword>
<feature type="transmembrane region" description="Helical" evidence="1">
    <location>
        <begin position="37"/>
        <end position="57"/>
    </location>
</feature>
<feature type="transmembrane region" description="Helical" evidence="1">
    <location>
        <begin position="148"/>
        <end position="168"/>
    </location>
</feature>
<proteinExistence type="predicted"/>
<feature type="transmembrane region" description="Helical" evidence="1">
    <location>
        <begin position="117"/>
        <end position="136"/>
    </location>
</feature>
<feature type="transmembrane region" description="Helical" evidence="1">
    <location>
        <begin position="78"/>
        <end position="102"/>
    </location>
</feature>
<dbReference type="AlphaFoldDB" id="A0A9W6W1G9"/>
<dbReference type="GO" id="GO:0080120">
    <property type="term" value="P:CAAX-box protein maturation"/>
    <property type="evidence" value="ECO:0007669"/>
    <property type="project" value="UniProtKB-ARBA"/>
</dbReference>